<dbReference type="InterPro" id="IPR036514">
    <property type="entry name" value="SGNH_hydro_sf"/>
</dbReference>
<organism evidence="4 5">
    <name type="scientific">Coemansia brasiliensis</name>
    <dbReference type="NCBI Taxonomy" id="2650707"/>
    <lineage>
        <taxon>Eukaryota</taxon>
        <taxon>Fungi</taxon>
        <taxon>Fungi incertae sedis</taxon>
        <taxon>Zoopagomycota</taxon>
        <taxon>Kickxellomycotina</taxon>
        <taxon>Kickxellomycetes</taxon>
        <taxon>Kickxellales</taxon>
        <taxon>Kickxellaceae</taxon>
        <taxon>Coemansia</taxon>
    </lineage>
</organism>
<dbReference type="CDD" id="cd01846">
    <property type="entry name" value="fatty_acyltransferase_like"/>
    <property type="match status" value="1"/>
</dbReference>
<keyword evidence="1" id="KW-0378">Hydrolase</keyword>
<dbReference type="InterPro" id="IPR051058">
    <property type="entry name" value="GDSL_Est/Lipase"/>
</dbReference>
<gene>
    <name evidence="4" type="ORF">IWW36_003603</name>
</gene>
<dbReference type="PANTHER" id="PTHR45648">
    <property type="entry name" value="GDSL LIPASE/ACYLHYDROLASE FAMILY PROTEIN (AFU_ORTHOLOGUE AFUA_4G14700)"/>
    <property type="match status" value="1"/>
</dbReference>
<dbReference type="SUPFAM" id="SSF52266">
    <property type="entry name" value="SGNH hydrolase"/>
    <property type="match status" value="1"/>
</dbReference>
<evidence type="ECO:0000313" key="5">
    <source>
        <dbReference type="Proteomes" id="UP001139887"/>
    </source>
</evidence>
<keyword evidence="5" id="KW-1185">Reference proteome</keyword>
<evidence type="ECO:0000256" key="3">
    <source>
        <dbReference type="SAM" id="SignalP"/>
    </source>
</evidence>
<dbReference type="Proteomes" id="UP001139887">
    <property type="component" value="Unassembled WGS sequence"/>
</dbReference>
<feature type="chain" id="PRO_5040837796" evidence="3">
    <location>
        <begin position="25"/>
        <end position="367"/>
    </location>
</feature>
<feature type="region of interest" description="Disordered" evidence="2">
    <location>
        <begin position="344"/>
        <end position="367"/>
    </location>
</feature>
<evidence type="ECO:0000256" key="1">
    <source>
        <dbReference type="ARBA" id="ARBA00022801"/>
    </source>
</evidence>
<comment type="caution">
    <text evidence="4">The sequence shown here is derived from an EMBL/GenBank/DDBJ whole genome shotgun (WGS) entry which is preliminary data.</text>
</comment>
<dbReference type="Gene3D" id="3.40.50.1110">
    <property type="entry name" value="SGNH hydrolase"/>
    <property type="match status" value="1"/>
</dbReference>
<dbReference type="EMBL" id="JANBUW010000242">
    <property type="protein sequence ID" value="KAJ2847915.1"/>
    <property type="molecule type" value="Genomic_DNA"/>
</dbReference>
<sequence length="367" mass="39126">MKLANGSTLLGWASILVYASVTIAAPVSTVPNLIIFGNSLSDTGKSTDSMDREGYFGGRASNSYLWNEYTAKLLGMNLINKAYGGATTNNDISPATTNDNVTIPSFHDQVVSWINDNPNPSQFHLNNDVIEIEIGGNDILHSVTDLVTGTLDLTKFAAELAKSIATDIQLLAGVGYKNINLWNLPAVDKTPIVTSLNAEKFIKPVVEAINSATKSYVDAVISSNVAQTKGIHIFDLNGLMSLALQPSALAALDVTDSTSACYTEGSDGNPSLCSNPDQHFFFDIVHPASRMHYLWGVAAAILTQDPNATIDLNKVISIADSFGIAQSDRMNNIIVDGITPSESDIVPVPSETDDYTTSPTSVPGKCH</sequence>
<dbReference type="OrthoDB" id="1600564at2759"/>
<evidence type="ECO:0000313" key="4">
    <source>
        <dbReference type="EMBL" id="KAJ2847915.1"/>
    </source>
</evidence>
<feature type="signal peptide" evidence="3">
    <location>
        <begin position="1"/>
        <end position="24"/>
    </location>
</feature>
<dbReference type="InterPro" id="IPR001087">
    <property type="entry name" value="GDSL"/>
</dbReference>
<dbReference type="GO" id="GO:0016788">
    <property type="term" value="F:hydrolase activity, acting on ester bonds"/>
    <property type="evidence" value="ECO:0007669"/>
    <property type="project" value="InterPro"/>
</dbReference>
<protein>
    <submittedName>
        <fullName evidence="4">Uncharacterized protein</fullName>
    </submittedName>
</protein>
<evidence type="ECO:0000256" key="2">
    <source>
        <dbReference type="SAM" id="MobiDB-lite"/>
    </source>
</evidence>
<dbReference type="PANTHER" id="PTHR45648:SF22">
    <property type="entry name" value="GDSL LIPASE_ACYLHYDROLASE FAMILY PROTEIN (AFU_ORTHOLOGUE AFUA_4G14700)"/>
    <property type="match status" value="1"/>
</dbReference>
<accession>A0A9W8I4W9</accession>
<proteinExistence type="predicted"/>
<dbReference type="AlphaFoldDB" id="A0A9W8I4W9"/>
<keyword evidence="3" id="KW-0732">Signal</keyword>
<dbReference type="Pfam" id="PF00657">
    <property type="entry name" value="Lipase_GDSL"/>
    <property type="match status" value="1"/>
</dbReference>
<name>A0A9W8I4W9_9FUNG</name>
<reference evidence="4" key="1">
    <citation type="submission" date="2022-07" db="EMBL/GenBank/DDBJ databases">
        <title>Phylogenomic reconstructions and comparative analyses of Kickxellomycotina fungi.</title>
        <authorList>
            <person name="Reynolds N.K."/>
            <person name="Stajich J.E."/>
            <person name="Barry K."/>
            <person name="Grigoriev I.V."/>
            <person name="Crous P."/>
            <person name="Smith M.E."/>
        </authorList>
    </citation>
    <scope>NUCLEOTIDE SEQUENCE</scope>
    <source>
        <strain evidence="4">NRRL 1566</strain>
    </source>
</reference>